<evidence type="ECO:0000256" key="1">
    <source>
        <dbReference type="SAM" id="Phobius"/>
    </source>
</evidence>
<keyword evidence="1" id="KW-1133">Transmembrane helix</keyword>
<keyword evidence="1" id="KW-0812">Transmembrane</keyword>
<protein>
    <submittedName>
        <fullName evidence="2">Uncharacterized protein</fullName>
    </submittedName>
</protein>
<proteinExistence type="predicted"/>
<name>A0A8S5MB53_9CAUD</name>
<sequence length="41" mass="4787">MPVALLNAYAVMPCFFKSFSIFPYILLYHLDSDILKLTNIY</sequence>
<dbReference type="EMBL" id="BK014864">
    <property type="protein sequence ID" value="DAD79400.1"/>
    <property type="molecule type" value="Genomic_DNA"/>
</dbReference>
<accession>A0A8S5MB53</accession>
<reference evidence="2" key="1">
    <citation type="journal article" date="2021" name="Proc. Natl. Acad. Sci. U.S.A.">
        <title>A Catalog of Tens of Thousands of Viruses from Human Metagenomes Reveals Hidden Associations with Chronic Diseases.</title>
        <authorList>
            <person name="Tisza M.J."/>
            <person name="Buck C.B."/>
        </authorList>
    </citation>
    <scope>NUCLEOTIDE SEQUENCE</scope>
    <source>
        <strain evidence="2">CtxOS2</strain>
    </source>
</reference>
<organism evidence="2">
    <name type="scientific">Podoviridae sp. ctxOS2</name>
    <dbReference type="NCBI Taxonomy" id="2826590"/>
    <lineage>
        <taxon>Viruses</taxon>
        <taxon>Duplodnaviria</taxon>
        <taxon>Heunggongvirae</taxon>
        <taxon>Uroviricota</taxon>
        <taxon>Caudoviricetes</taxon>
    </lineage>
</organism>
<evidence type="ECO:0000313" key="2">
    <source>
        <dbReference type="EMBL" id="DAD79400.1"/>
    </source>
</evidence>
<keyword evidence="1" id="KW-0472">Membrane</keyword>
<feature type="transmembrane region" description="Helical" evidence="1">
    <location>
        <begin position="6"/>
        <end position="27"/>
    </location>
</feature>